<accession>A0A5B9HP11</accession>
<dbReference type="RefSeq" id="WP_000700048.1">
    <property type="nucleotide sequence ID" value="NZ_CP023727.1"/>
</dbReference>
<evidence type="ECO:0000313" key="2">
    <source>
        <dbReference type="EMBL" id="QEF17796.1"/>
    </source>
</evidence>
<feature type="domain" description="DUF6985" evidence="1">
    <location>
        <begin position="7"/>
        <end position="154"/>
    </location>
</feature>
<dbReference type="EMBL" id="CP042874">
    <property type="protein sequence ID" value="QEF17796.1"/>
    <property type="molecule type" value="Genomic_DNA"/>
</dbReference>
<dbReference type="AlphaFoldDB" id="A0A5B9HP11"/>
<gene>
    <name evidence="2" type="ORF">FRY47_16005</name>
</gene>
<reference evidence="2" key="1">
    <citation type="submission" date="2019-08" db="EMBL/GenBank/DDBJ databases">
        <title>Antibiosis Participates in the Biocontrol of Bucillus cereus 0-9 Against Rice Sheath Blight.</title>
        <authorList>
            <person name="Wang G."/>
            <person name="Liu F."/>
        </authorList>
    </citation>
    <scope>NUCLEOTIDE SEQUENCE</scope>
    <source>
        <strain evidence="2">09</strain>
    </source>
</reference>
<name>A0A5B9HP11_BACCE</name>
<sequence>MKINDAVFGELEYDFVWSKDTSIKFLGNEVEIALIVKGDEDGKFDEEQYVAYTSLMQNWEQLQQSFLQSILDYYKQERQELGYDIEVNENYPLVETTNEILEMISLDGIVVPYAGIFDGRDIGITFNCTWDTENGLGIRLLNEKVTEVGYQDVAI</sequence>
<dbReference type="Pfam" id="PF22481">
    <property type="entry name" value="DUF6985"/>
    <property type="match status" value="1"/>
</dbReference>
<organism evidence="2">
    <name type="scientific">Bacillus cereus</name>
    <dbReference type="NCBI Taxonomy" id="1396"/>
    <lineage>
        <taxon>Bacteria</taxon>
        <taxon>Bacillati</taxon>
        <taxon>Bacillota</taxon>
        <taxon>Bacilli</taxon>
        <taxon>Bacillales</taxon>
        <taxon>Bacillaceae</taxon>
        <taxon>Bacillus</taxon>
        <taxon>Bacillus cereus group</taxon>
    </lineage>
</organism>
<protein>
    <submittedName>
        <fullName evidence="2">DUF2004 domain-containing protein</fullName>
    </submittedName>
</protein>
<proteinExistence type="predicted"/>
<evidence type="ECO:0000259" key="1">
    <source>
        <dbReference type="Pfam" id="PF22481"/>
    </source>
</evidence>
<dbReference type="InterPro" id="IPR054254">
    <property type="entry name" value="DUF6985"/>
</dbReference>